<dbReference type="Gene3D" id="2.40.50.140">
    <property type="entry name" value="Nucleic acid-binding proteins"/>
    <property type="match status" value="1"/>
</dbReference>
<sequence>MMMSETTPRISAQYLEQFSHKSVRLIGKVGELRGDEATIDAGGNVKLHLSRDSHLQLGHAVEVIGKVQNDLSVRVLLSTDLGPASAIDFNAVEAVVDATHRYHELFYTKD</sequence>
<dbReference type="GO" id="GO:0035861">
    <property type="term" value="C:site of double-strand break"/>
    <property type="evidence" value="ECO:0007669"/>
    <property type="project" value="TreeGrafter"/>
</dbReference>
<dbReference type="InterPro" id="IPR012340">
    <property type="entry name" value="NA-bd_OB-fold"/>
</dbReference>
<evidence type="ECO:0008006" key="6">
    <source>
        <dbReference type="Google" id="ProtNLM"/>
    </source>
</evidence>
<dbReference type="GO" id="GO:0006298">
    <property type="term" value="P:mismatch repair"/>
    <property type="evidence" value="ECO:0007669"/>
    <property type="project" value="TreeGrafter"/>
</dbReference>
<evidence type="ECO:0000256" key="3">
    <source>
        <dbReference type="ARBA" id="ARBA00023242"/>
    </source>
</evidence>
<dbReference type="FunFam" id="2.40.50.140:FF:000271">
    <property type="entry name" value="Similar to ssDNA binding protein Ssb3"/>
    <property type="match status" value="1"/>
</dbReference>
<dbReference type="GO" id="GO:0006284">
    <property type="term" value="P:base-excision repair"/>
    <property type="evidence" value="ECO:0007669"/>
    <property type="project" value="TreeGrafter"/>
</dbReference>
<dbReference type="GO" id="GO:0000724">
    <property type="term" value="P:double-strand break repair via homologous recombination"/>
    <property type="evidence" value="ECO:0007669"/>
    <property type="project" value="TreeGrafter"/>
</dbReference>
<dbReference type="GO" id="GO:0005662">
    <property type="term" value="C:DNA replication factor A complex"/>
    <property type="evidence" value="ECO:0007669"/>
    <property type="project" value="TreeGrafter"/>
</dbReference>
<dbReference type="GO" id="GO:0003697">
    <property type="term" value="F:single-stranded DNA binding"/>
    <property type="evidence" value="ECO:0007669"/>
    <property type="project" value="TreeGrafter"/>
</dbReference>
<dbReference type="GO" id="GO:0003684">
    <property type="term" value="F:damaged DNA binding"/>
    <property type="evidence" value="ECO:0007669"/>
    <property type="project" value="TreeGrafter"/>
</dbReference>
<keyword evidence="3" id="KW-0539">Nucleus</keyword>
<dbReference type="Pfam" id="PF08661">
    <property type="entry name" value="Rep_fac-A_3"/>
    <property type="match status" value="1"/>
</dbReference>
<evidence type="ECO:0000256" key="1">
    <source>
        <dbReference type="ARBA" id="ARBA00004123"/>
    </source>
</evidence>
<dbReference type="InterPro" id="IPR013970">
    <property type="entry name" value="Rfa2"/>
</dbReference>
<evidence type="ECO:0000256" key="2">
    <source>
        <dbReference type="ARBA" id="ARBA00009761"/>
    </source>
</evidence>
<dbReference type="EMBL" id="CP051139">
    <property type="protein sequence ID" value="QIW94973.1"/>
    <property type="molecule type" value="Genomic_DNA"/>
</dbReference>
<proteinExistence type="inferred from homology"/>
<evidence type="ECO:0000313" key="4">
    <source>
        <dbReference type="EMBL" id="QIW94973.1"/>
    </source>
</evidence>
<dbReference type="AlphaFoldDB" id="A0A6H0XJS8"/>
<accession>A0A6H0XJS8</accession>
<comment type="subcellular location">
    <subcellularLocation>
        <location evidence="1">Nucleus</location>
    </subcellularLocation>
</comment>
<comment type="similarity">
    <text evidence="2">Belongs to the replication factor A protein 3 family.</text>
</comment>
<dbReference type="Proteomes" id="UP000503462">
    <property type="component" value="Chromosome 1"/>
</dbReference>
<dbReference type="GO" id="GO:0006289">
    <property type="term" value="P:nucleotide-excision repair"/>
    <property type="evidence" value="ECO:0007669"/>
    <property type="project" value="TreeGrafter"/>
</dbReference>
<dbReference type="PANTHER" id="PTHR15114">
    <property type="entry name" value="REPLICATION PROTEIN A3"/>
    <property type="match status" value="1"/>
</dbReference>
<organism evidence="4 5">
    <name type="scientific">Peltaster fructicola</name>
    <dbReference type="NCBI Taxonomy" id="286661"/>
    <lineage>
        <taxon>Eukaryota</taxon>
        <taxon>Fungi</taxon>
        <taxon>Dikarya</taxon>
        <taxon>Ascomycota</taxon>
        <taxon>Pezizomycotina</taxon>
        <taxon>Dothideomycetes</taxon>
        <taxon>Dothideomycetes incertae sedis</taxon>
        <taxon>Peltaster</taxon>
    </lineage>
</organism>
<dbReference type="CDD" id="cd04479">
    <property type="entry name" value="RPA3"/>
    <property type="match status" value="1"/>
</dbReference>
<keyword evidence="5" id="KW-1185">Reference proteome</keyword>
<gene>
    <name evidence="4" type="ORF">AMS68_000491</name>
</gene>
<protein>
    <recommendedName>
        <fullName evidence="6">Replication factor A protein 3</fullName>
    </recommendedName>
</protein>
<dbReference type="GO" id="GO:0006260">
    <property type="term" value="P:DNA replication"/>
    <property type="evidence" value="ECO:0007669"/>
    <property type="project" value="InterPro"/>
</dbReference>
<name>A0A6H0XJS8_9PEZI</name>
<reference evidence="4 5" key="1">
    <citation type="journal article" date="2016" name="Sci. Rep.">
        <title>Peltaster fructicola genome reveals evolution from an invasive phytopathogen to an ectophytic parasite.</title>
        <authorList>
            <person name="Xu C."/>
            <person name="Chen H."/>
            <person name="Gleason M.L."/>
            <person name="Xu J.R."/>
            <person name="Liu H."/>
            <person name="Zhang R."/>
            <person name="Sun G."/>
        </authorList>
    </citation>
    <scope>NUCLEOTIDE SEQUENCE [LARGE SCALE GENOMIC DNA]</scope>
    <source>
        <strain evidence="4 5">LNHT1506</strain>
    </source>
</reference>
<dbReference type="SUPFAM" id="SSF50249">
    <property type="entry name" value="Nucleic acid-binding proteins"/>
    <property type="match status" value="1"/>
</dbReference>
<dbReference type="OrthoDB" id="188186at2759"/>
<dbReference type="PANTHER" id="PTHR15114:SF1">
    <property type="entry name" value="REPLICATION PROTEIN A 14 KDA SUBUNIT"/>
    <property type="match status" value="1"/>
</dbReference>
<evidence type="ECO:0000313" key="5">
    <source>
        <dbReference type="Proteomes" id="UP000503462"/>
    </source>
</evidence>